<name>A0AA51RWJ5_9GAMM</name>
<dbReference type="RefSeq" id="WP_309203974.1">
    <property type="nucleotide sequence ID" value="NZ_CP133548.1"/>
</dbReference>
<proteinExistence type="predicted"/>
<dbReference type="KEGG" id="plei:Q9312_07500"/>
<accession>A0AA51RWJ5</accession>
<dbReference type="EMBL" id="CP133548">
    <property type="protein sequence ID" value="WMS88753.1"/>
    <property type="molecule type" value="Genomic_DNA"/>
</dbReference>
<reference evidence="1 2" key="1">
    <citation type="submission" date="2023-08" db="EMBL/GenBank/DDBJ databases">
        <title>Pleionea litopenaei sp. nov., isolated from stomach of juvenile Litopenaeus vannamei.</title>
        <authorList>
            <person name="Rho A.M."/>
            <person name="Hwang C.Y."/>
        </authorList>
    </citation>
    <scope>NUCLEOTIDE SEQUENCE [LARGE SCALE GENOMIC DNA]</scope>
    <source>
        <strain evidence="1 2">HL-JVS1</strain>
    </source>
</reference>
<gene>
    <name evidence="1" type="ORF">Q9312_07500</name>
</gene>
<keyword evidence="2" id="KW-1185">Reference proteome</keyword>
<sequence>MELLKQLKEHNGEFVCEEIGAEENLKRVEFRHIFEPPKNNIEIIDITGLNEFYALTGSLTLYYCEESREAAFYIAHPEQWEALADGFSDWVDMLDEDEEEDALPSWFGTHKVIGEIPASGNYILVPTEGVEEGAIYEFEHDGFEFIKIGSSIFDFIYKALDPDETLLMEMASHLRFVSDSSTQQWWITELRHHHGKVVKHEN</sequence>
<dbReference type="Proteomes" id="UP001239782">
    <property type="component" value="Chromosome"/>
</dbReference>
<evidence type="ECO:0000313" key="2">
    <source>
        <dbReference type="Proteomes" id="UP001239782"/>
    </source>
</evidence>
<dbReference type="AlphaFoldDB" id="A0AA51RWJ5"/>
<organism evidence="1 2">
    <name type="scientific">Pleionea litopenaei</name>
    <dbReference type="NCBI Taxonomy" id="3070815"/>
    <lineage>
        <taxon>Bacteria</taxon>
        <taxon>Pseudomonadati</taxon>
        <taxon>Pseudomonadota</taxon>
        <taxon>Gammaproteobacteria</taxon>
        <taxon>Oceanospirillales</taxon>
        <taxon>Pleioneaceae</taxon>
        <taxon>Pleionea</taxon>
    </lineage>
</organism>
<protein>
    <submittedName>
        <fullName evidence="1">Uncharacterized protein</fullName>
    </submittedName>
</protein>
<evidence type="ECO:0000313" key="1">
    <source>
        <dbReference type="EMBL" id="WMS88753.1"/>
    </source>
</evidence>